<feature type="domain" description="RH2" evidence="5">
    <location>
        <begin position="417"/>
        <end position="492"/>
    </location>
</feature>
<dbReference type="Proteomes" id="UP000678499">
    <property type="component" value="Unassembled WGS sequence"/>
</dbReference>
<dbReference type="PANTHER" id="PTHR21502:SF4">
    <property type="entry name" value="RILP-LIKE PROTEIN HOMOLOG"/>
    <property type="match status" value="1"/>
</dbReference>
<keyword evidence="7" id="KW-1185">Reference proteome</keyword>
<evidence type="ECO:0000259" key="5">
    <source>
        <dbReference type="PROSITE" id="PS51777"/>
    </source>
</evidence>
<feature type="compositionally biased region" description="Low complexity" evidence="3">
    <location>
        <begin position="480"/>
        <end position="497"/>
    </location>
</feature>
<feature type="region of interest" description="Disordered" evidence="3">
    <location>
        <begin position="476"/>
        <end position="497"/>
    </location>
</feature>
<evidence type="ECO:0000256" key="2">
    <source>
        <dbReference type="SAM" id="Coils"/>
    </source>
</evidence>
<dbReference type="Gene3D" id="1.20.58.1770">
    <property type="match status" value="1"/>
</dbReference>
<dbReference type="InterPro" id="IPR051241">
    <property type="entry name" value="DZIP_RILPL"/>
</dbReference>
<dbReference type="SUPFAM" id="SSF161256">
    <property type="entry name" value="RILP dimerisation region"/>
    <property type="match status" value="1"/>
</dbReference>
<dbReference type="PANTHER" id="PTHR21502">
    <property type="entry name" value="ZINC FINGER PROTEIN DZIP1"/>
    <property type="match status" value="1"/>
</dbReference>
<dbReference type="GO" id="GO:0031267">
    <property type="term" value="F:small GTPase binding"/>
    <property type="evidence" value="ECO:0007669"/>
    <property type="project" value="TreeGrafter"/>
</dbReference>
<proteinExistence type="predicted"/>
<dbReference type="EMBL" id="CAJPEX010000106">
    <property type="protein sequence ID" value="CAG0913344.1"/>
    <property type="molecule type" value="Genomic_DNA"/>
</dbReference>
<evidence type="ECO:0000313" key="6">
    <source>
        <dbReference type="EMBL" id="CAD7273192.1"/>
    </source>
</evidence>
<dbReference type="GO" id="GO:0060271">
    <property type="term" value="P:cilium assembly"/>
    <property type="evidence" value="ECO:0007669"/>
    <property type="project" value="TreeGrafter"/>
</dbReference>
<dbReference type="CDD" id="cd14445">
    <property type="entry name" value="RILP-like"/>
    <property type="match status" value="1"/>
</dbReference>
<dbReference type="InterPro" id="IPR034744">
    <property type="entry name" value="RH2"/>
</dbReference>
<dbReference type="GO" id="GO:0005737">
    <property type="term" value="C:cytoplasm"/>
    <property type="evidence" value="ECO:0007669"/>
    <property type="project" value="TreeGrafter"/>
</dbReference>
<dbReference type="PROSITE" id="PS51777">
    <property type="entry name" value="RH2"/>
    <property type="match status" value="1"/>
</dbReference>
<dbReference type="PROSITE" id="PS51776">
    <property type="entry name" value="RH1"/>
    <property type="match status" value="1"/>
</dbReference>
<evidence type="ECO:0000313" key="7">
    <source>
        <dbReference type="Proteomes" id="UP000678499"/>
    </source>
</evidence>
<evidence type="ECO:0000256" key="1">
    <source>
        <dbReference type="ARBA" id="ARBA00023054"/>
    </source>
</evidence>
<dbReference type="Pfam" id="PF09744">
    <property type="entry name" value="RH1"/>
    <property type="match status" value="1"/>
</dbReference>
<keyword evidence="1 2" id="KW-0175">Coiled coil</keyword>
<protein>
    <recommendedName>
        <fullName evidence="8">RILP-like protein</fullName>
    </recommendedName>
</protein>
<dbReference type="GO" id="GO:0051959">
    <property type="term" value="F:dynein light intermediate chain binding"/>
    <property type="evidence" value="ECO:0007669"/>
    <property type="project" value="TreeGrafter"/>
</dbReference>
<dbReference type="InterPro" id="IPR034743">
    <property type="entry name" value="RH1"/>
</dbReference>
<accession>A0A7R9BDF5</accession>
<feature type="coiled-coil region" evidence="2">
    <location>
        <begin position="425"/>
        <end position="452"/>
    </location>
</feature>
<sequence>MVISNQGNGEYWVGAGLHVRRVNAWEMVQFRGLPQAPIPGFDKQLGLISPSSGVLTIVDHVVDHSYARPSVVCPSVVESSASILENVERCCRKLPAGGLNWACVVPFRENPAGGFPRAPVSRGSPTNCTCFSLGATVVRRRVHETRESLGLMPQLDEGEYHPTNRMDSEPESLTVVEVYDMATDVGKEFERIIDQHGPAVVQGVMPKVIAILERMESVAMRNEAEFQRIQDYESRIHQLESDRNEKAECRVKYERDLETMEESWTKETRDLGLLVSQLKQENARLAGIIANQPSSAVPMSPELDHGIVERLQNKVDSLRDQVRRQDFRIYELERQLDSSQTSLETMNGSCRDLKRRLKSVKEQIVLMVGERADLQTELVELTRENSALKQEKALSSTPQASFIEAQKLVYDVDDPDRPRFTTQELKEILHERNELKERVNYLEDKMKRQTSSPAEIFKKFFGDHWVSPQGSPLRRPFGCASKSPSSPSGFSFMASQK</sequence>
<evidence type="ECO:0000259" key="4">
    <source>
        <dbReference type="PROSITE" id="PS51776"/>
    </source>
</evidence>
<dbReference type="EMBL" id="OA882143">
    <property type="protein sequence ID" value="CAD7273192.1"/>
    <property type="molecule type" value="Genomic_DNA"/>
</dbReference>
<feature type="coiled-coil region" evidence="2">
    <location>
        <begin position="308"/>
        <end position="391"/>
    </location>
</feature>
<dbReference type="GO" id="GO:0036064">
    <property type="term" value="C:ciliary basal body"/>
    <property type="evidence" value="ECO:0007669"/>
    <property type="project" value="TreeGrafter"/>
</dbReference>
<evidence type="ECO:0000256" key="3">
    <source>
        <dbReference type="SAM" id="MobiDB-lite"/>
    </source>
</evidence>
<name>A0A7R9BDF5_9CRUS</name>
<evidence type="ECO:0008006" key="8">
    <source>
        <dbReference type="Google" id="ProtNLM"/>
    </source>
</evidence>
<gene>
    <name evidence="6" type="ORF">NMOB1V02_LOCUS1091</name>
</gene>
<reference evidence="6" key="1">
    <citation type="submission" date="2020-11" db="EMBL/GenBank/DDBJ databases">
        <authorList>
            <person name="Tran Van P."/>
        </authorList>
    </citation>
    <scope>NUCLEOTIDE SEQUENCE</scope>
</reference>
<dbReference type="AlphaFoldDB" id="A0A7R9BDF5"/>
<feature type="domain" description="RH1" evidence="4">
    <location>
        <begin position="161"/>
        <end position="249"/>
    </location>
</feature>
<organism evidence="6">
    <name type="scientific">Notodromas monacha</name>
    <dbReference type="NCBI Taxonomy" id="399045"/>
    <lineage>
        <taxon>Eukaryota</taxon>
        <taxon>Metazoa</taxon>
        <taxon>Ecdysozoa</taxon>
        <taxon>Arthropoda</taxon>
        <taxon>Crustacea</taxon>
        <taxon>Oligostraca</taxon>
        <taxon>Ostracoda</taxon>
        <taxon>Podocopa</taxon>
        <taxon>Podocopida</taxon>
        <taxon>Cypridocopina</taxon>
        <taxon>Cypridoidea</taxon>
        <taxon>Cyprididae</taxon>
        <taxon>Notodromas</taxon>
    </lineage>
</organism>
<dbReference type="OrthoDB" id="10069524at2759"/>